<dbReference type="PROSITE" id="PS51318">
    <property type="entry name" value="TAT"/>
    <property type="match status" value="1"/>
</dbReference>
<evidence type="ECO:0000256" key="2">
    <source>
        <dbReference type="SAM" id="SignalP"/>
    </source>
</evidence>
<feature type="region of interest" description="Disordered" evidence="1">
    <location>
        <begin position="91"/>
        <end position="125"/>
    </location>
</feature>
<organism evidence="3 4">
    <name type="scientific">Mycolicibacterium grossiae</name>
    <dbReference type="NCBI Taxonomy" id="1552759"/>
    <lineage>
        <taxon>Bacteria</taxon>
        <taxon>Bacillati</taxon>
        <taxon>Actinomycetota</taxon>
        <taxon>Actinomycetes</taxon>
        <taxon>Mycobacteriales</taxon>
        <taxon>Mycobacteriaceae</taxon>
        <taxon>Mycolicibacterium</taxon>
    </lineage>
</organism>
<accession>A0A1E8Q9E3</accession>
<evidence type="ECO:0000256" key="1">
    <source>
        <dbReference type="SAM" id="MobiDB-lite"/>
    </source>
</evidence>
<protein>
    <recommendedName>
        <fullName evidence="5">Tat pathway signal protein</fullName>
    </recommendedName>
</protein>
<keyword evidence="2" id="KW-0732">Signal</keyword>
<dbReference type="InterPro" id="IPR006311">
    <property type="entry name" value="TAT_signal"/>
</dbReference>
<gene>
    <name evidence="3" type="ORF">BEL07_03505</name>
</gene>
<evidence type="ECO:0000313" key="4">
    <source>
        <dbReference type="Proteomes" id="UP000178953"/>
    </source>
</evidence>
<dbReference type="Proteomes" id="UP000178953">
    <property type="component" value="Unassembled WGS sequence"/>
</dbReference>
<dbReference type="RefSeq" id="WP_070351719.1">
    <property type="nucleotide sequence ID" value="NZ_CP043474.1"/>
</dbReference>
<evidence type="ECO:0000313" key="3">
    <source>
        <dbReference type="EMBL" id="OFJ55243.1"/>
    </source>
</evidence>
<proteinExistence type="predicted"/>
<sequence>MPSASLHVSRRHVLFGAAALALLGSASTACAAKTPPPDVSALTDQLERARADSLLATGAAATARPPVAGALTAIAGQRTAHADALADEITRVTGQSPSTAPTTSTTTSTGSSTSAASAPPAPTEDAARLALQQSADAAATAAAGQTGYAAGLLGSIAAACTAAATVALVGS</sequence>
<evidence type="ECO:0008006" key="5">
    <source>
        <dbReference type="Google" id="ProtNLM"/>
    </source>
</evidence>
<dbReference type="EMBL" id="MCHX01000005">
    <property type="protein sequence ID" value="OFJ55243.1"/>
    <property type="molecule type" value="Genomic_DNA"/>
</dbReference>
<name>A0A1E8Q9E3_9MYCO</name>
<keyword evidence="4" id="KW-1185">Reference proteome</keyword>
<feature type="signal peptide" evidence="2">
    <location>
        <begin position="1"/>
        <end position="31"/>
    </location>
</feature>
<reference evidence="3 4" key="1">
    <citation type="submission" date="2016-09" db="EMBL/GenBank/DDBJ databases">
        <title>genome sequence of Mycobacterium sp. 739 SCH.</title>
        <authorList>
            <person name="Greninger A.L."/>
            <person name="Qin X."/>
            <person name="Jerome K."/>
            <person name="Vora S."/>
            <person name="Quinn K."/>
        </authorList>
    </citation>
    <scope>NUCLEOTIDE SEQUENCE [LARGE SCALE GENOMIC DNA]</scope>
    <source>
        <strain evidence="3 4">SCH</strain>
    </source>
</reference>
<dbReference type="AlphaFoldDB" id="A0A1E8Q9E3"/>
<feature type="chain" id="PRO_5030027175" description="Tat pathway signal protein" evidence="2">
    <location>
        <begin position="32"/>
        <end position="171"/>
    </location>
</feature>
<comment type="caution">
    <text evidence="3">The sequence shown here is derived from an EMBL/GenBank/DDBJ whole genome shotgun (WGS) entry which is preliminary data.</text>
</comment>
<feature type="compositionally biased region" description="Low complexity" evidence="1">
    <location>
        <begin position="96"/>
        <end position="118"/>
    </location>
</feature>